<keyword evidence="1" id="KW-1133">Transmembrane helix</keyword>
<comment type="caution">
    <text evidence="3">The sequence shown here is derived from an EMBL/GenBank/DDBJ whole genome shotgun (WGS) entry which is preliminary data.</text>
</comment>
<dbReference type="Proteomes" id="UP000050326">
    <property type="component" value="Unassembled WGS sequence"/>
</dbReference>
<dbReference type="InterPro" id="IPR008756">
    <property type="entry name" value="Peptidase_M56"/>
</dbReference>
<protein>
    <submittedName>
        <fullName evidence="3">BlaR1 peptidase M56</fullName>
    </submittedName>
</protein>
<dbReference type="OrthoDB" id="9804799at2"/>
<organism evidence="3 4">
    <name type="scientific">Oxobacter pfennigii</name>
    <dbReference type="NCBI Taxonomy" id="36849"/>
    <lineage>
        <taxon>Bacteria</taxon>
        <taxon>Bacillati</taxon>
        <taxon>Bacillota</taxon>
        <taxon>Clostridia</taxon>
        <taxon>Eubacteriales</taxon>
        <taxon>Clostridiaceae</taxon>
        <taxon>Oxobacter</taxon>
    </lineage>
</organism>
<keyword evidence="4" id="KW-1185">Reference proteome</keyword>
<accession>A0A0N8NTK6</accession>
<sequence>MLNLFITIFNMNITASYVIAAIVLVRLLIKKAPKAISYALWTVAGFRLIIPFSFESDLSLIPFKSRPIPVDIGMQSLTQFEGGIDISESAVNLIPNTAPIMNANPLQILFLIAGYI</sequence>
<dbReference type="STRING" id="36849.OXPF_15740"/>
<gene>
    <name evidence="3" type="ORF">OXPF_15740</name>
</gene>
<dbReference type="RefSeq" id="WP_083479758.1">
    <property type="nucleotide sequence ID" value="NZ_LKET01000028.1"/>
</dbReference>
<dbReference type="PATRIC" id="fig|36849.3.peg.1665"/>
<evidence type="ECO:0000313" key="3">
    <source>
        <dbReference type="EMBL" id="KPU45096.1"/>
    </source>
</evidence>
<dbReference type="Pfam" id="PF05569">
    <property type="entry name" value="Peptidase_M56"/>
    <property type="match status" value="1"/>
</dbReference>
<feature type="transmembrane region" description="Helical" evidence="1">
    <location>
        <begin position="6"/>
        <end position="29"/>
    </location>
</feature>
<keyword evidence="1" id="KW-0472">Membrane</keyword>
<reference evidence="3 4" key="1">
    <citation type="submission" date="2015-09" db="EMBL/GenBank/DDBJ databases">
        <title>Genome sequence of Oxobacter pfennigii DSM 3222.</title>
        <authorList>
            <person name="Poehlein A."/>
            <person name="Bengelsdorf F.R."/>
            <person name="Schiel-Bengelsdorf B."/>
            <person name="Duerre P."/>
            <person name="Daniel R."/>
        </authorList>
    </citation>
    <scope>NUCLEOTIDE SEQUENCE [LARGE SCALE GENOMIC DNA]</scope>
    <source>
        <strain evidence="3 4">DSM 3222</strain>
    </source>
</reference>
<proteinExistence type="predicted"/>
<evidence type="ECO:0000313" key="4">
    <source>
        <dbReference type="Proteomes" id="UP000050326"/>
    </source>
</evidence>
<evidence type="ECO:0000259" key="2">
    <source>
        <dbReference type="Pfam" id="PF05569"/>
    </source>
</evidence>
<name>A0A0N8NTK6_9CLOT</name>
<keyword evidence="1" id="KW-0812">Transmembrane</keyword>
<feature type="domain" description="Peptidase M56" evidence="2">
    <location>
        <begin position="7"/>
        <end position="81"/>
    </location>
</feature>
<dbReference type="AlphaFoldDB" id="A0A0N8NTK6"/>
<dbReference type="EMBL" id="LKET01000028">
    <property type="protein sequence ID" value="KPU45096.1"/>
    <property type="molecule type" value="Genomic_DNA"/>
</dbReference>
<evidence type="ECO:0000256" key="1">
    <source>
        <dbReference type="SAM" id="Phobius"/>
    </source>
</evidence>